<gene>
    <name evidence="8" type="ORF">OUZ56_012625</name>
</gene>
<feature type="domain" description="HAT C-terminal dimerisation" evidence="7">
    <location>
        <begin position="125"/>
        <end position="181"/>
    </location>
</feature>
<dbReference type="Pfam" id="PF05699">
    <property type="entry name" value="Dimer_Tnp_hAT"/>
    <property type="match status" value="1"/>
</dbReference>
<protein>
    <recommendedName>
        <fullName evidence="7">HAT C-terminal dimerisation domain-containing protein</fullName>
    </recommendedName>
</protein>
<keyword evidence="4" id="KW-0862">Zinc</keyword>
<dbReference type="InterPro" id="IPR012337">
    <property type="entry name" value="RNaseH-like_sf"/>
</dbReference>
<dbReference type="Proteomes" id="UP001234178">
    <property type="component" value="Unassembled WGS sequence"/>
</dbReference>
<proteinExistence type="predicted"/>
<evidence type="ECO:0000256" key="2">
    <source>
        <dbReference type="ARBA" id="ARBA00022723"/>
    </source>
</evidence>
<keyword evidence="2" id="KW-0479">Metal-binding</keyword>
<evidence type="ECO:0000256" key="4">
    <source>
        <dbReference type="ARBA" id="ARBA00022833"/>
    </source>
</evidence>
<dbReference type="InterPro" id="IPR008906">
    <property type="entry name" value="HATC_C_dom"/>
</dbReference>
<feature type="region of interest" description="Disordered" evidence="6">
    <location>
        <begin position="64"/>
        <end position="96"/>
    </location>
</feature>
<sequence length="235" mass="27075">MSWVLKDTFLYWVCYNIEVNYRSVLDPRIKGTWITAAGEEEEEVIATVKELLKLRYRTIGGNEEGERIEKNPGNGGEDDRRRQENGNSSATPIHKRSRQSIRPLLASVLVRPRTLSRGVSKILDELDNYFREPPIVNEKGQFDLDFSPCEYWKLNQHRFPALAPIAKDIMGIPCSSANIERPERKNTPGRNSALATQHPILVYWYWNFKKGDVNFELPSSGPTPREMEQLTEQLI</sequence>
<organism evidence="8 9">
    <name type="scientific">Daphnia magna</name>
    <dbReference type="NCBI Taxonomy" id="35525"/>
    <lineage>
        <taxon>Eukaryota</taxon>
        <taxon>Metazoa</taxon>
        <taxon>Ecdysozoa</taxon>
        <taxon>Arthropoda</taxon>
        <taxon>Crustacea</taxon>
        <taxon>Branchiopoda</taxon>
        <taxon>Diplostraca</taxon>
        <taxon>Cladocera</taxon>
        <taxon>Anomopoda</taxon>
        <taxon>Daphniidae</taxon>
        <taxon>Daphnia</taxon>
    </lineage>
</organism>
<comment type="subcellular location">
    <subcellularLocation>
        <location evidence="1">Nucleus</location>
    </subcellularLocation>
</comment>
<dbReference type="SUPFAM" id="SSF53098">
    <property type="entry name" value="Ribonuclease H-like"/>
    <property type="match status" value="1"/>
</dbReference>
<dbReference type="InterPro" id="IPR052035">
    <property type="entry name" value="ZnF_BED_domain_contain"/>
</dbReference>
<evidence type="ECO:0000313" key="8">
    <source>
        <dbReference type="EMBL" id="KAK4007470.1"/>
    </source>
</evidence>
<dbReference type="PANTHER" id="PTHR46481:SF10">
    <property type="entry name" value="ZINC FINGER BED DOMAIN-CONTAINING PROTEIN 39"/>
    <property type="match status" value="1"/>
</dbReference>
<dbReference type="PANTHER" id="PTHR46481">
    <property type="entry name" value="ZINC FINGER BED DOMAIN-CONTAINING PROTEIN 4"/>
    <property type="match status" value="1"/>
</dbReference>
<accession>A0ABQ9Z3K1</accession>
<evidence type="ECO:0000259" key="7">
    <source>
        <dbReference type="Pfam" id="PF05699"/>
    </source>
</evidence>
<keyword evidence="9" id="KW-1185">Reference proteome</keyword>
<dbReference type="EMBL" id="JAOYFB010000002">
    <property type="protein sequence ID" value="KAK4007470.1"/>
    <property type="molecule type" value="Genomic_DNA"/>
</dbReference>
<keyword evidence="5" id="KW-0539">Nucleus</keyword>
<evidence type="ECO:0000313" key="9">
    <source>
        <dbReference type="Proteomes" id="UP001234178"/>
    </source>
</evidence>
<reference evidence="8 9" key="1">
    <citation type="journal article" date="2023" name="Nucleic Acids Res.">
        <title>The hologenome of Daphnia magna reveals possible DNA methylation and microbiome-mediated evolution of the host genome.</title>
        <authorList>
            <person name="Chaturvedi A."/>
            <person name="Li X."/>
            <person name="Dhandapani V."/>
            <person name="Marshall H."/>
            <person name="Kissane S."/>
            <person name="Cuenca-Cambronero M."/>
            <person name="Asole G."/>
            <person name="Calvet F."/>
            <person name="Ruiz-Romero M."/>
            <person name="Marangio P."/>
            <person name="Guigo R."/>
            <person name="Rago D."/>
            <person name="Mirbahai L."/>
            <person name="Eastwood N."/>
            <person name="Colbourne J.K."/>
            <person name="Zhou J."/>
            <person name="Mallon E."/>
            <person name="Orsini L."/>
        </authorList>
    </citation>
    <scope>NUCLEOTIDE SEQUENCE [LARGE SCALE GENOMIC DNA]</scope>
    <source>
        <strain evidence="8">LRV0_1</strain>
    </source>
</reference>
<evidence type="ECO:0000256" key="6">
    <source>
        <dbReference type="SAM" id="MobiDB-lite"/>
    </source>
</evidence>
<evidence type="ECO:0000256" key="5">
    <source>
        <dbReference type="ARBA" id="ARBA00023242"/>
    </source>
</evidence>
<comment type="caution">
    <text evidence="8">The sequence shown here is derived from an EMBL/GenBank/DDBJ whole genome shotgun (WGS) entry which is preliminary data.</text>
</comment>
<keyword evidence="3" id="KW-0863">Zinc-finger</keyword>
<evidence type="ECO:0000256" key="3">
    <source>
        <dbReference type="ARBA" id="ARBA00022771"/>
    </source>
</evidence>
<evidence type="ECO:0000256" key="1">
    <source>
        <dbReference type="ARBA" id="ARBA00004123"/>
    </source>
</evidence>
<name>A0ABQ9Z3K1_9CRUS</name>